<proteinExistence type="predicted"/>
<evidence type="ECO:0000313" key="4">
    <source>
        <dbReference type="Proteomes" id="UP000018721"/>
    </source>
</evidence>
<dbReference type="eggNOG" id="ENOG502R9HD">
    <property type="taxonomic scope" value="Eukaryota"/>
</dbReference>
<protein>
    <submittedName>
        <fullName evidence="3">Uncharacterized protein</fullName>
    </submittedName>
</protein>
<sequence>MTNQTTNASAAGSSATETVSASSCSWKTTVSQDGECFLEPRTCSECLEEIPSTGDTCVLTDSGICMNISEYNTLESHDGEYYLAGNVTYCDASNSSSDEDCVLLNNCESSTWLSYARQRLPLIVLAVERDTPEGCTFATDTVDAGTNGSALTSEDTSSSTVSSSKDTLSSDDKCTWYQNTTLCSTPRTCYDCLNTVADNGDACTITPDGYCASLSTSYNYTLDFRSPSSSGVANGYYYPSTNTTYCEPNDAACSNCGIAGSASNSVSYCVGSAGCICVAFCQSAEWQETVVSEKCAASTSSSTQNMYGTEFPWKTFVIYLSLAVVAILAVILGVWRVRQKIRARRRESTRLRRSETRRSLSLELSLELPAWKAMREELIDKNVDPVGEGRGRLRPM</sequence>
<comment type="caution">
    <text evidence="3">The sequence shown here is derived from an EMBL/GenBank/DDBJ whole genome shotgun (WGS) entry which is preliminary data.</text>
</comment>
<keyword evidence="2" id="KW-0812">Transmembrane</keyword>
<gene>
    <name evidence="3" type="ORF">F443_10887</name>
</gene>
<feature type="transmembrane region" description="Helical" evidence="2">
    <location>
        <begin position="316"/>
        <end position="337"/>
    </location>
</feature>
<evidence type="ECO:0000313" key="3">
    <source>
        <dbReference type="EMBL" id="ETI44420.1"/>
    </source>
</evidence>
<dbReference type="Proteomes" id="UP000018721">
    <property type="component" value="Unassembled WGS sequence"/>
</dbReference>
<reference evidence="3 4" key="1">
    <citation type="submission" date="2013-11" db="EMBL/GenBank/DDBJ databases">
        <title>The Genome Sequence of Phytophthora parasitica P1569.</title>
        <authorList>
            <consortium name="The Broad Institute Genomics Platform"/>
            <person name="Russ C."/>
            <person name="Tyler B."/>
            <person name="Panabieres F."/>
            <person name="Shan W."/>
            <person name="Tripathy S."/>
            <person name="Grunwald N."/>
            <person name="Machado M."/>
            <person name="Johnson C.S."/>
            <person name="Arredondo F."/>
            <person name="Hong C."/>
            <person name="Coffey M."/>
            <person name="Young S.K."/>
            <person name="Zeng Q."/>
            <person name="Gargeya S."/>
            <person name="Fitzgerald M."/>
            <person name="Abouelleil A."/>
            <person name="Alvarado L."/>
            <person name="Chapman S.B."/>
            <person name="Gainer-Dewar J."/>
            <person name="Goldberg J."/>
            <person name="Griggs A."/>
            <person name="Gujja S."/>
            <person name="Hansen M."/>
            <person name="Howarth C."/>
            <person name="Imamovic A."/>
            <person name="Ireland A."/>
            <person name="Larimer J."/>
            <person name="McCowan C."/>
            <person name="Murphy C."/>
            <person name="Pearson M."/>
            <person name="Poon T.W."/>
            <person name="Priest M."/>
            <person name="Roberts A."/>
            <person name="Saif S."/>
            <person name="Shea T."/>
            <person name="Sykes S."/>
            <person name="Wortman J."/>
            <person name="Nusbaum C."/>
            <person name="Birren B."/>
        </authorList>
    </citation>
    <scope>NUCLEOTIDE SEQUENCE [LARGE SCALE GENOMIC DNA]</scope>
    <source>
        <strain evidence="3 4">P1569</strain>
    </source>
</reference>
<organism evidence="3 4">
    <name type="scientific">Phytophthora nicotianae P1569</name>
    <dbReference type="NCBI Taxonomy" id="1317065"/>
    <lineage>
        <taxon>Eukaryota</taxon>
        <taxon>Sar</taxon>
        <taxon>Stramenopiles</taxon>
        <taxon>Oomycota</taxon>
        <taxon>Peronosporomycetes</taxon>
        <taxon>Peronosporales</taxon>
        <taxon>Peronosporaceae</taxon>
        <taxon>Phytophthora</taxon>
    </lineage>
</organism>
<dbReference type="HOGENOM" id="CLU_045329_0_0_1"/>
<evidence type="ECO:0000256" key="2">
    <source>
        <dbReference type="SAM" id="Phobius"/>
    </source>
</evidence>
<accession>V9EYS6</accession>
<feature type="compositionally biased region" description="Low complexity" evidence="1">
    <location>
        <begin position="152"/>
        <end position="167"/>
    </location>
</feature>
<evidence type="ECO:0000256" key="1">
    <source>
        <dbReference type="SAM" id="MobiDB-lite"/>
    </source>
</evidence>
<keyword evidence="2" id="KW-1133">Transmembrane helix</keyword>
<keyword evidence="4" id="KW-1185">Reference proteome</keyword>
<keyword evidence="2" id="KW-0472">Membrane</keyword>
<name>V9EYS6_PHYNI</name>
<dbReference type="EMBL" id="ANIZ01001845">
    <property type="protein sequence ID" value="ETI44420.1"/>
    <property type="molecule type" value="Genomic_DNA"/>
</dbReference>
<dbReference type="AlphaFoldDB" id="V9EYS6"/>
<dbReference type="OrthoDB" id="123472at2759"/>
<feature type="region of interest" description="Disordered" evidence="1">
    <location>
        <begin position="148"/>
        <end position="170"/>
    </location>
</feature>